<evidence type="ECO:0000313" key="2">
    <source>
        <dbReference type="Proteomes" id="UP000562027"/>
    </source>
</evidence>
<name>A0A840LB21_9BURK</name>
<organism evidence="1 2">
    <name type="scientific">Roseateles oligotrophus</name>
    <dbReference type="NCBI Taxonomy" id="1769250"/>
    <lineage>
        <taxon>Bacteria</taxon>
        <taxon>Pseudomonadati</taxon>
        <taxon>Pseudomonadota</taxon>
        <taxon>Betaproteobacteria</taxon>
        <taxon>Burkholderiales</taxon>
        <taxon>Sphaerotilaceae</taxon>
        <taxon>Roseateles</taxon>
    </lineage>
</organism>
<reference evidence="1 2" key="1">
    <citation type="submission" date="2020-08" db="EMBL/GenBank/DDBJ databases">
        <title>Functional genomics of gut bacteria from endangered species of beetles.</title>
        <authorList>
            <person name="Carlos-Shanley C."/>
        </authorList>
    </citation>
    <scope>NUCLEOTIDE SEQUENCE [LARGE SCALE GENOMIC DNA]</scope>
    <source>
        <strain evidence="1 2">S00239</strain>
    </source>
</reference>
<comment type="caution">
    <text evidence="1">The sequence shown here is derived from an EMBL/GenBank/DDBJ whole genome shotgun (WGS) entry which is preliminary data.</text>
</comment>
<accession>A0A840LB21</accession>
<dbReference type="AlphaFoldDB" id="A0A840LB21"/>
<keyword evidence="2" id="KW-1185">Reference proteome</keyword>
<dbReference type="EMBL" id="JACHLP010000009">
    <property type="protein sequence ID" value="MBB4845370.1"/>
    <property type="molecule type" value="Genomic_DNA"/>
</dbReference>
<sequence>MAGTIKPCATLTDAAPGASAHIVLGLCAAGQVNLI</sequence>
<dbReference type="Proteomes" id="UP000562027">
    <property type="component" value="Unassembled WGS sequence"/>
</dbReference>
<protein>
    <submittedName>
        <fullName evidence="1">Uncharacterized protein</fullName>
    </submittedName>
</protein>
<evidence type="ECO:0000313" key="1">
    <source>
        <dbReference type="EMBL" id="MBB4845370.1"/>
    </source>
</evidence>
<gene>
    <name evidence="1" type="ORF">HNP55_003920</name>
</gene>
<proteinExistence type="predicted"/>